<feature type="domain" description="HTH tetR-type" evidence="5">
    <location>
        <begin position="29"/>
        <end position="89"/>
    </location>
</feature>
<keyword evidence="7" id="KW-1185">Reference proteome</keyword>
<evidence type="ECO:0000256" key="4">
    <source>
        <dbReference type="SAM" id="MobiDB-lite"/>
    </source>
</evidence>
<dbReference type="RefSeq" id="WP_242653004.1">
    <property type="nucleotide sequence ID" value="NZ_LKAQ01000004.1"/>
</dbReference>
<dbReference type="GO" id="GO:0003700">
    <property type="term" value="F:DNA-binding transcription factor activity"/>
    <property type="evidence" value="ECO:0007669"/>
    <property type="project" value="TreeGrafter"/>
</dbReference>
<sequence length="213" mass="24149">MDKRKDNMERDPRGSANRPGAPKGPRKAKQRRADLLESASRLFVEKGYASTTMNEIAADAGFAKGTLYHYFSTKAELLMSLREEFDQRIERLIRARVDRCRADDWRGRIRAWIAGAVDGYFALSDLHDVVIYGTEMPFRNSMLDSEVTRSLAALIADGVRAGAWKVEDCRWMAVMMFYCFRGGCDEAMTGTQQAGDIPDRLYPVFLRMLGIVD</sequence>
<dbReference type="PROSITE" id="PS50977">
    <property type="entry name" value="HTH_TETR_2"/>
    <property type="match status" value="1"/>
</dbReference>
<protein>
    <submittedName>
        <fullName evidence="6">Fatty acid metabolism regulator protein</fullName>
    </submittedName>
</protein>
<dbReference type="InterPro" id="IPR001647">
    <property type="entry name" value="HTH_TetR"/>
</dbReference>
<dbReference type="PRINTS" id="PR00455">
    <property type="entry name" value="HTHTETR"/>
</dbReference>
<dbReference type="Gene3D" id="1.10.357.10">
    <property type="entry name" value="Tetracycline Repressor, domain 2"/>
    <property type="match status" value="1"/>
</dbReference>
<evidence type="ECO:0000256" key="2">
    <source>
        <dbReference type="ARBA" id="ARBA00023125"/>
    </source>
</evidence>
<dbReference type="GO" id="GO:0000976">
    <property type="term" value="F:transcription cis-regulatory region binding"/>
    <property type="evidence" value="ECO:0007669"/>
    <property type="project" value="TreeGrafter"/>
</dbReference>
<comment type="caution">
    <text evidence="6">The sequence shown here is derived from an EMBL/GenBank/DDBJ whole genome shotgun (WGS) entry which is preliminary data.</text>
</comment>
<evidence type="ECO:0000313" key="6">
    <source>
        <dbReference type="EMBL" id="OIQ50862.1"/>
    </source>
</evidence>
<evidence type="ECO:0000256" key="3">
    <source>
        <dbReference type="PROSITE-ProRule" id="PRU00335"/>
    </source>
</evidence>
<keyword evidence="2 3" id="KW-0238">DNA-binding</keyword>
<dbReference type="AlphaFoldDB" id="A0A1J5MWF6"/>
<dbReference type="InterPro" id="IPR050109">
    <property type="entry name" value="HTH-type_TetR-like_transc_reg"/>
</dbReference>
<dbReference type="PANTHER" id="PTHR30055">
    <property type="entry name" value="HTH-TYPE TRANSCRIPTIONAL REGULATOR RUTR"/>
    <property type="match status" value="1"/>
</dbReference>
<dbReference type="InterPro" id="IPR009057">
    <property type="entry name" value="Homeodomain-like_sf"/>
</dbReference>
<keyword evidence="1" id="KW-0175">Coiled coil</keyword>
<dbReference type="SUPFAM" id="SSF46689">
    <property type="entry name" value="Homeodomain-like"/>
    <property type="match status" value="1"/>
</dbReference>
<organism evidence="6 7">
    <name type="scientific">Pseudodesulfovibrio hydrargyri</name>
    <dbReference type="NCBI Taxonomy" id="2125990"/>
    <lineage>
        <taxon>Bacteria</taxon>
        <taxon>Pseudomonadati</taxon>
        <taxon>Thermodesulfobacteriota</taxon>
        <taxon>Desulfovibrionia</taxon>
        <taxon>Desulfovibrionales</taxon>
        <taxon>Desulfovibrionaceae</taxon>
    </lineage>
</organism>
<evidence type="ECO:0000256" key="1">
    <source>
        <dbReference type="ARBA" id="ARBA00023054"/>
    </source>
</evidence>
<feature type="DNA-binding region" description="H-T-H motif" evidence="3">
    <location>
        <begin position="52"/>
        <end position="71"/>
    </location>
</feature>
<feature type="compositionally biased region" description="Basic and acidic residues" evidence="4">
    <location>
        <begin position="1"/>
        <end position="13"/>
    </location>
</feature>
<evidence type="ECO:0000259" key="5">
    <source>
        <dbReference type="PROSITE" id="PS50977"/>
    </source>
</evidence>
<reference evidence="6 7" key="1">
    <citation type="submission" date="2015-09" db="EMBL/GenBank/DDBJ databases">
        <title>Genome of Desulfovibrio dechloracetivorans BerOc1, a mercury methylating strain isolated from highly hydrocarbons and metals contaminated coastal sediments.</title>
        <authorList>
            <person name="Goni Urriza M."/>
            <person name="Gassie C."/>
            <person name="Bouchez O."/>
            <person name="Klopp C."/>
            <person name="Ranchou-Peyruse A."/>
            <person name="Remy G."/>
        </authorList>
    </citation>
    <scope>NUCLEOTIDE SEQUENCE [LARGE SCALE GENOMIC DNA]</scope>
    <source>
        <strain evidence="6 7">BerOc1</strain>
    </source>
</reference>
<name>A0A1J5MWF6_9BACT</name>
<dbReference type="PANTHER" id="PTHR30055:SF183">
    <property type="entry name" value="NUCLEOID OCCLUSION FACTOR SLMA"/>
    <property type="match status" value="1"/>
</dbReference>
<gene>
    <name evidence="6" type="primary">fadR_2</name>
    <name evidence="6" type="ORF">BerOc1_02804</name>
</gene>
<dbReference type="Pfam" id="PF00440">
    <property type="entry name" value="TetR_N"/>
    <property type="match status" value="1"/>
</dbReference>
<dbReference type="EMBL" id="LKAQ01000004">
    <property type="protein sequence ID" value="OIQ50862.1"/>
    <property type="molecule type" value="Genomic_DNA"/>
</dbReference>
<feature type="region of interest" description="Disordered" evidence="4">
    <location>
        <begin position="1"/>
        <end position="31"/>
    </location>
</feature>
<proteinExistence type="predicted"/>
<evidence type="ECO:0000313" key="7">
    <source>
        <dbReference type="Proteomes" id="UP000181901"/>
    </source>
</evidence>
<accession>A0A1J5MWF6</accession>
<dbReference type="Proteomes" id="UP000181901">
    <property type="component" value="Unassembled WGS sequence"/>
</dbReference>